<sequence>MNMFFSKRKWNDMENMHVMDCMECGSCQFICPARISLLQGFRTAKAEIRNLATKAKEGKA</sequence>
<gene>
    <name evidence="1" type="primary">rsxC_9</name>
    <name evidence="1" type="ORF">SDC9_70362</name>
</gene>
<dbReference type="PANTHER" id="PTHR43034:SF2">
    <property type="entry name" value="ION-TRANSLOCATING OXIDOREDUCTASE COMPLEX SUBUNIT C"/>
    <property type="match status" value="1"/>
</dbReference>
<dbReference type="SUPFAM" id="SSF46548">
    <property type="entry name" value="alpha-helical ferredoxin"/>
    <property type="match status" value="1"/>
</dbReference>
<dbReference type="Pfam" id="PF13534">
    <property type="entry name" value="Fer4_17"/>
    <property type="match status" value="1"/>
</dbReference>
<organism evidence="1">
    <name type="scientific">bioreactor metagenome</name>
    <dbReference type="NCBI Taxonomy" id="1076179"/>
    <lineage>
        <taxon>unclassified sequences</taxon>
        <taxon>metagenomes</taxon>
        <taxon>ecological metagenomes</taxon>
    </lineage>
</organism>
<evidence type="ECO:0000313" key="1">
    <source>
        <dbReference type="EMBL" id="MPM23885.1"/>
    </source>
</evidence>
<dbReference type="EMBL" id="VSSQ01004135">
    <property type="protein sequence ID" value="MPM23885.1"/>
    <property type="molecule type" value="Genomic_DNA"/>
</dbReference>
<protein>
    <submittedName>
        <fullName evidence="1">Electron transport complex subunit RsxC</fullName>
    </submittedName>
</protein>
<comment type="caution">
    <text evidence="1">The sequence shown here is derived from an EMBL/GenBank/DDBJ whole genome shotgun (WGS) entry which is preliminary data.</text>
</comment>
<dbReference type="GO" id="GO:0051539">
    <property type="term" value="F:4 iron, 4 sulfur cluster binding"/>
    <property type="evidence" value="ECO:0007669"/>
    <property type="project" value="InterPro"/>
</dbReference>
<dbReference type="InterPro" id="IPR010208">
    <property type="entry name" value="Ion_transpt_RnfC/RsxC"/>
</dbReference>
<name>A0A644Y5R2_9ZZZZ</name>
<accession>A0A644Y5R2</accession>
<proteinExistence type="predicted"/>
<dbReference type="GO" id="GO:0016020">
    <property type="term" value="C:membrane"/>
    <property type="evidence" value="ECO:0007669"/>
    <property type="project" value="InterPro"/>
</dbReference>
<dbReference type="PROSITE" id="PS00198">
    <property type="entry name" value="4FE4S_FER_1"/>
    <property type="match status" value="1"/>
</dbReference>
<dbReference type="AlphaFoldDB" id="A0A644Y5R2"/>
<dbReference type="PANTHER" id="PTHR43034">
    <property type="entry name" value="ION-TRANSLOCATING OXIDOREDUCTASE COMPLEX SUBUNIT C"/>
    <property type="match status" value="1"/>
</dbReference>
<reference evidence="1" key="1">
    <citation type="submission" date="2019-08" db="EMBL/GenBank/DDBJ databases">
        <authorList>
            <person name="Kucharzyk K."/>
            <person name="Murdoch R.W."/>
            <person name="Higgins S."/>
            <person name="Loffler F."/>
        </authorList>
    </citation>
    <scope>NUCLEOTIDE SEQUENCE</scope>
</reference>
<dbReference type="InterPro" id="IPR017900">
    <property type="entry name" value="4Fe4S_Fe_S_CS"/>
</dbReference>
<dbReference type="GO" id="GO:0009055">
    <property type="term" value="F:electron transfer activity"/>
    <property type="evidence" value="ECO:0007669"/>
    <property type="project" value="InterPro"/>
</dbReference>